<protein>
    <submittedName>
        <fullName evidence="1">Alpha/beta hydrolase</fullName>
    </submittedName>
</protein>
<dbReference type="GO" id="GO:0016787">
    <property type="term" value="F:hydrolase activity"/>
    <property type="evidence" value="ECO:0007669"/>
    <property type="project" value="UniProtKB-KW"/>
</dbReference>
<dbReference type="OrthoDB" id="345573at2"/>
<proteinExistence type="predicted"/>
<dbReference type="PANTHER" id="PTHR36837">
    <property type="entry name" value="POLY(3-HYDROXYALKANOATE) POLYMERASE SUBUNIT PHAC"/>
    <property type="match status" value="1"/>
</dbReference>
<keyword evidence="1" id="KW-0378">Hydrolase</keyword>
<dbReference type="InterPro" id="IPR029058">
    <property type="entry name" value="AB_hydrolase_fold"/>
</dbReference>
<sequence>MEQRRQAVVNLWDFLVRGGIADTTRSPGEVIDTGRVRRLTRYTPVEGVEPRGLPVLLVPPLGAQSLCFDLRKGASVVEHLVESGRPTYLVDYDDLKAADKDLGIEHWVNDVLPNAIQKVSDDNGGSEVDLIGWCMGGLLSICTDAVHPELPIHTLTLVASPFDMSKVPIMAPLRAIGKVSGGRIVGTGLRTIGSIPSPLVSLGFKATALPTYLKKPMTVWKRRDDREFLGQVQAVDLLMNNMVAYPGRATMQVYQRMALRNEVATGKIQGPNKLVDLDNVDVPVLAVGGHRDVLAPIPAVHHVGDLLPNSPDVRLETAPGGHLGVLTGTQARDTTWAFIDSFLDDHA</sequence>
<name>A0A3A5HJ10_9ACTN</name>
<dbReference type="SUPFAM" id="SSF53474">
    <property type="entry name" value="alpha/beta-Hydrolases"/>
    <property type="match status" value="1"/>
</dbReference>
<evidence type="ECO:0000313" key="1">
    <source>
        <dbReference type="EMBL" id="RJS47870.1"/>
    </source>
</evidence>
<dbReference type="AlphaFoldDB" id="A0A3A5HJ10"/>
<reference evidence="2" key="1">
    <citation type="submission" date="2018-09" db="EMBL/GenBank/DDBJ databases">
        <authorList>
            <person name="Zhu H."/>
        </authorList>
    </citation>
    <scope>NUCLEOTIDE SEQUENCE [LARGE SCALE GENOMIC DNA]</scope>
    <source>
        <strain evidence="2">K1W22B-1</strain>
    </source>
</reference>
<keyword evidence="2" id="KW-1185">Reference proteome</keyword>
<evidence type="ECO:0000313" key="2">
    <source>
        <dbReference type="Proteomes" id="UP000276542"/>
    </source>
</evidence>
<gene>
    <name evidence="1" type="ORF">D4739_09135</name>
</gene>
<dbReference type="Proteomes" id="UP000276542">
    <property type="component" value="Unassembled WGS sequence"/>
</dbReference>
<comment type="caution">
    <text evidence="1">The sequence shown here is derived from an EMBL/GenBank/DDBJ whole genome shotgun (WGS) entry which is preliminary data.</text>
</comment>
<dbReference type="InterPro" id="IPR051321">
    <property type="entry name" value="PHA/PHB_synthase"/>
</dbReference>
<organism evidence="1 2">
    <name type="scientific">Nocardioides cavernaquae</name>
    <dbReference type="NCBI Taxonomy" id="2321396"/>
    <lineage>
        <taxon>Bacteria</taxon>
        <taxon>Bacillati</taxon>
        <taxon>Actinomycetota</taxon>
        <taxon>Actinomycetes</taxon>
        <taxon>Propionibacteriales</taxon>
        <taxon>Nocardioidaceae</taxon>
        <taxon>Nocardioides</taxon>
    </lineage>
</organism>
<dbReference type="PANTHER" id="PTHR36837:SF2">
    <property type="entry name" value="POLY(3-HYDROXYALKANOATE) POLYMERASE SUBUNIT PHAC"/>
    <property type="match status" value="1"/>
</dbReference>
<accession>A0A3A5HJ10</accession>
<dbReference type="Gene3D" id="3.40.50.1820">
    <property type="entry name" value="alpha/beta hydrolase"/>
    <property type="match status" value="1"/>
</dbReference>
<dbReference type="EMBL" id="QYRP01000002">
    <property type="protein sequence ID" value="RJS47870.1"/>
    <property type="molecule type" value="Genomic_DNA"/>
</dbReference>